<dbReference type="GO" id="GO:0006571">
    <property type="term" value="P:tyrosine biosynthetic process"/>
    <property type="evidence" value="ECO:0007669"/>
    <property type="project" value="InterPro"/>
</dbReference>
<dbReference type="InterPro" id="IPR046825">
    <property type="entry name" value="PDH_C"/>
</dbReference>
<reference evidence="3" key="1">
    <citation type="submission" date="2021-01" db="EMBL/GenBank/DDBJ databases">
        <title>Marivirga sp. nov., isolated from intertidal surface sediments.</title>
        <authorList>
            <person name="Zhang M."/>
        </authorList>
    </citation>
    <scope>NUCLEOTIDE SEQUENCE</scope>
    <source>
        <strain evidence="3">SM1354</strain>
    </source>
</reference>
<dbReference type="AlphaFoldDB" id="A0A937A9M0"/>
<dbReference type="InterPro" id="IPR008927">
    <property type="entry name" value="6-PGluconate_DH-like_C_sf"/>
</dbReference>
<dbReference type="InterPro" id="IPR050812">
    <property type="entry name" value="Preph/Arog_dehydrog"/>
</dbReference>
<evidence type="ECO:0000313" key="4">
    <source>
        <dbReference type="Proteomes" id="UP000642920"/>
    </source>
</evidence>
<dbReference type="FunFam" id="3.40.50.720:FF:000208">
    <property type="entry name" value="Prephenate dehydrogenase"/>
    <property type="match status" value="1"/>
</dbReference>
<dbReference type="InterPro" id="IPR036291">
    <property type="entry name" value="NAD(P)-bd_dom_sf"/>
</dbReference>
<gene>
    <name evidence="3" type="ORF">JKP34_06050</name>
</gene>
<dbReference type="Gene3D" id="1.10.3660.10">
    <property type="entry name" value="6-phosphogluconate dehydrogenase C-terminal like domain"/>
    <property type="match status" value="1"/>
</dbReference>
<dbReference type="Proteomes" id="UP000642920">
    <property type="component" value="Unassembled WGS sequence"/>
</dbReference>
<dbReference type="EMBL" id="JAERQG010000001">
    <property type="protein sequence ID" value="MBL0764805.1"/>
    <property type="molecule type" value="Genomic_DNA"/>
</dbReference>
<keyword evidence="4" id="KW-1185">Reference proteome</keyword>
<dbReference type="Pfam" id="PF20463">
    <property type="entry name" value="PDH_C"/>
    <property type="match status" value="1"/>
</dbReference>
<dbReference type="InterPro" id="IPR046826">
    <property type="entry name" value="PDH_N"/>
</dbReference>
<name>A0A937A9M0_9BACT</name>
<evidence type="ECO:0000256" key="1">
    <source>
        <dbReference type="ARBA" id="ARBA00023002"/>
    </source>
</evidence>
<evidence type="ECO:0000259" key="2">
    <source>
        <dbReference type="PROSITE" id="PS51176"/>
    </source>
</evidence>
<dbReference type="PANTHER" id="PTHR21363">
    <property type="entry name" value="PREPHENATE DEHYDROGENASE"/>
    <property type="match status" value="1"/>
</dbReference>
<feature type="domain" description="Prephenate/arogenate dehydrogenase" evidence="2">
    <location>
        <begin position="1"/>
        <end position="279"/>
    </location>
</feature>
<dbReference type="Pfam" id="PF02153">
    <property type="entry name" value="PDH_N"/>
    <property type="match status" value="1"/>
</dbReference>
<dbReference type="GO" id="GO:0004665">
    <property type="term" value="F:prephenate dehydrogenase (NADP+) activity"/>
    <property type="evidence" value="ECO:0007669"/>
    <property type="project" value="InterPro"/>
</dbReference>
<dbReference type="PANTHER" id="PTHR21363:SF0">
    <property type="entry name" value="PREPHENATE DEHYDROGENASE [NADP(+)]"/>
    <property type="match status" value="1"/>
</dbReference>
<dbReference type="Gene3D" id="3.40.50.720">
    <property type="entry name" value="NAD(P)-binding Rossmann-like Domain"/>
    <property type="match status" value="1"/>
</dbReference>
<dbReference type="EC" id="1.3.1.12" evidence="3"/>
<dbReference type="GO" id="GO:0008977">
    <property type="term" value="F:prephenate dehydrogenase (NAD+) activity"/>
    <property type="evidence" value="ECO:0007669"/>
    <property type="project" value="UniProtKB-EC"/>
</dbReference>
<keyword evidence="1 3" id="KW-0560">Oxidoreductase</keyword>
<proteinExistence type="predicted"/>
<sequence>MIVSIIGVGLIGGSIALDLKKAGLAKQTFGVDRSEVNLQKAVELNIIDKGVSLDEACQISDLIILATPVSVASDILIEILDFIKTGTIILDVGSVKGAICKAIANHPKRKQFVACHPIAGTEFSGPEAAFTGLFQGKINIICNQEESDKEAVQKVKHLFEQMGSTNIFMDSSTHDKHITYVSHLSHITSFALSLTVQALEKDEKNIFNMAGSGFESTVRLAKSSADMWVPIFQANKEHMIAAIDAYINEMKRLKSFIENNENEKMQASIEQANNIRKIL</sequence>
<evidence type="ECO:0000313" key="3">
    <source>
        <dbReference type="EMBL" id="MBL0764805.1"/>
    </source>
</evidence>
<dbReference type="NCBIfam" id="NF006307">
    <property type="entry name" value="PRK08507.1"/>
    <property type="match status" value="1"/>
</dbReference>
<dbReference type="InterPro" id="IPR003099">
    <property type="entry name" value="Prephen_DH"/>
</dbReference>
<dbReference type="RefSeq" id="WP_201918723.1">
    <property type="nucleotide sequence ID" value="NZ_JAERQG010000001.1"/>
</dbReference>
<accession>A0A937A9M0</accession>
<dbReference type="GO" id="GO:0070403">
    <property type="term" value="F:NAD+ binding"/>
    <property type="evidence" value="ECO:0007669"/>
    <property type="project" value="InterPro"/>
</dbReference>
<dbReference type="SUPFAM" id="SSF51735">
    <property type="entry name" value="NAD(P)-binding Rossmann-fold domains"/>
    <property type="match status" value="1"/>
</dbReference>
<dbReference type="PROSITE" id="PS51176">
    <property type="entry name" value="PDH_ADH"/>
    <property type="match status" value="1"/>
</dbReference>
<dbReference type="SUPFAM" id="SSF48179">
    <property type="entry name" value="6-phosphogluconate dehydrogenase C-terminal domain-like"/>
    <property type="match status" value="1"/>
</dbReference>
<organism evidence="3 4">
    <name type="scientific">Marivirga atlantica</name>
    <dbReference type="NCBI Taxonomy" id="1548457"/>
    <lineage>
        <taxon>Bacteria</taxon>
        <taxon>Pseudomonadati</taxon>
        <taxon>Bacteroidota</taxon>
        <taxon>Cytophagia</taxon>
        <taxon>Cytophagales</taxon>
        <taxon>Marivirgaceae</taxon>
        <taxon>Marivirga</taxon>
    </lineage>
</organism>
<protein>
    <submittedName>
        <fullName evidence="3">Prephenate dehydrogenase</fullName>
        <ecNumber evidence="3">1.3.1.12</ecNumber>
    </submittedName>
</protein>
<comment type="caution">
    <text evidence="3">The sequence shown here is derived from an EMBL/GenBank/DDBJ whole genome shotgun (WGS) entry which is preliminary data.</text>
</comment>